<evidence type="ECO:0000313" key="1">
    <source>
        <dbReference type="EMBL" id="KRL98215.1"/>
    </source>
</evidence>
<accession>A0A0R1UY96</accession>
<keyword evidence="2" id="KW-1185">Reference proteome</keyword>
<protein>
    <submittedName>
        <fullName evidence="1">Uncharacterized protein</fullName>
    </submittedName>
</protein>
<comment type="caution">
    <text evidence="1">The sequence shown here is derived from an EMBL/GenBank/DDBJ whole genome shotgun (WGS) entry which is preliminary data.</text>
</comment>
<dbReference type="PATRIC" id="fig|1423753.3.peg.15"/>
<reference evidence="1 2" key="1">
    <citation type="journal article" date="2015" name="Genome Announc.">
        <title>Expanding the biotechnology potential of lactobacilli through comparative genomics of 213 strains and associated genera.</title>
        <authorList>
            <person name="Sun Z."/>
            <person name="Harris H.M."/>
            <person name="McCann A."/>
            <person name="Guo C."/>
            <person name="Argimon S."/>
            <person name="Zhang W."/>
            <person name="Yang X."/>
            <person name="Jeffery I.B."/>
            <person name="Cooney J.C."/>
            <person name="Kagawa T.F."/>
            <person name="Liu W."/>
            <person name="Song Y."/>
            <person name="Salvetti E."/>
            <person name="Wrobel A."/>
            <person name="Rasinkangas P."/>
            <person name="Parkhill J."/>
            <person name="Rea M.C."/>
            <person name="O'Sullivan O."/>
            <person name="Ritari J."/>
            <person name="Douillard F.P."/>
            <person name="Paul Ross R."/>
            <person name="Yang R."/>
            <person name="Briner A.E."/>
            <person name="Felis G.E."/>
            <person name="de Vos W.M."/>
            <person name="Barrangou R."/>
            <person name="Klaenhammer T.R."/>
            <person name="Caufield P.W."/>
            <person name="Cui Y."/>
            <person name="Zhang H."/>
            <person name="O'Toole P.W."/>
        </authorList>
    </citation>
    <scope>NUCLEOTIDE SEQUENCE [LARGE SCALE GENOMIC DNA]</scope>
    <source>
        <strain evidence="1 2">DSM 16381</strain>
    </source>
</reference>
<organism evidence="1 2">
    <name type="scientific">Levilactobacillus hammesii DSM 16381</name>
    <dbReference type="NCBI Taxonomy" id="1423753"/>
    <lineage>
        <taxon>Bacteria</taxon>
        <taxon>Bacillati</taxon>
        <taxon>Bacillota</taxon>
        <taxon>Bacilli</taxon>
        <taxon>Lactobacillales</taxon>
        <taxon>Lactobacillaceae</taxon>
        <taxon>Levilactobacillus</taxon>
    </lineage>
</organism>
<dbReference type="AlphaFoldDB" id="A0A0R1UY96"/>
<proteinExistence type="predicted"/>
<evidence type="ECO:0000313" key="2">
    <source>
        <dbReference type="Proteomes" id="UP000051580"/>
    </source>
</evidence>
<gene>
    <name evidence="1" type="ORF">FD28_GL000013</name>
</gene>
<dbReference type="Proteomes" id="UP000051580">
    <property type="component" value="Unassembled WGS sequence"/>
</dbReference>
<dbReference type="EMBL" id="AZFS01000006">
    <property type="protein sequence ID" value="KRL98215.1"/>
    <property type="molecule type" value="Genomic_DNA"/>
</dbReference>
<name>A0A0R1UY96_9LACO</name>
<sequence length="57" mass="6054">MMAGITSHVPNFGYLPTGVDEGAFRGSIHLLFSSGIHLIGAVRAEHAHGKMMISFDA</sequence>